<dbReference type="AlphaFoldDB" id="A0A392SAL9"/>
<protein>
    <submittedName>
        <fullName evidence="1">Putative ribonuclease H protein</fullName>
    </submittedName>
</protein>
<evidence type="ECO:0000313" key="1">
    <source>
        <dbReference type="EMBL" id="MCI45888.1"/>
    </source>
</evidence>
<organism evidence="1 2">
    <name type="scientific">Trifolium medium</name>
    <dbReference type="NCBI Taxonomy" id="97028"/>
    <lineage>
        <taxon>Eukaryota</taxon>
        <taxon>Viridiplantae</taxon>
        <taxon>Streptophyta</taxon>
        <taxon>Embryophyta</taxon>
        <taxon>Tracheophyta</taxon>
        <taxon>Spermatophyta</taxon>
        <taxon>Magnoliopsida</taxon>
        <taxon>eudicotyledons</taxon>
        <taxon>Gunneridae</taxon>
        <taxon>Pentapetalae</taxon>
        <taxon>rosids</taxon>
        <taxon>fabids</taxon>
        <taxon>Fabales</taxon>
        <taxon>Fabaceae</taxon>
        <taxon>Papilionoideae</taxon>
        <taxon>50 kb inversion clade</taxon>
        <taxon>NPAAA clade</taxon>
        <taxon>Hologalegina</taxon>
        <taxon>IRL clade</taxon>
        <taxon>Trifolieae</taxon>
        <taxon>Trifolium</taxon>
    </lineage>
</organism>
<proteinExistence type="predicted"/>
<name>A0A392SAL9_9FABA</name>
<keyword evidence="2" id="KW-1185">Reference proteome</keyword>
<dbReference type="EMBL" id="LXQA010350071">
    <property type="protein sequence ID" value="MCI45888.1"/>
    <property type="molecule type" value="Genomic_DNA"/>
</dbReference>
<dbReference type="Proteomes" id="UP000265520">
    <property type="component" value="Unassembled WGS sequence"/>
</dbReference>
<comment type="caution">
    <text evidence="1">The sequence shown here is derived from an EMBL/GenBank/DDBJ whole genome shotgun (WGS) entry which is preliminary data.</text>
</comment>
<reference evidence="1 2" key="1">
    <citation type="journal article" date="2018" name="Front. Plant Sci.">
        <title>Red Clover (Trifolium pratense) and Zigzag Clover (T. medium) - A Picture of Genomic Similarities and Differences.</title>
        <authorList>
            <person name="Dluhosova J."/>
            <person name="Istvanek J."/>
            <person name="Nedelnik J."/>
            <person name="Repkova J."/>
        </authorList>
    </citation>
    <scope>NUCLEOTIDE SEQUENCE [LARGE SCALE GENOMIC DNA]</scope>
    <source>
        <strain evidence="2">cv. 10/8</strain>
        <tissue evidence="1">Leaf</tissue>
    </source>
</reference>
<feature type="non-terminal residue" evidence="1">
    <location>
        <position position="1"/>
    </location>
</feature>
<evidence type="ECO:0000313" key="2">
    <source>
        <dbReference type="Proteomes" id="UP000265520"/>
    </source>
</evidence>
<sequence>DLRAFNEALLAKQGWRIITEPNSLMASTLKAKYFPHNNFLQAKQCNRPSYSW</sequence>
<accession>A0A392SAL9</accession>